<dbReference type="Gene3D" id="3.10.290.30">
    <property type="entry name" value="MM3350-like"/>
    <property type="match status" value="1"/>
</dbReference>
<dbReference type="InterPro" id="IPR024047">
    <property type="entry name" value="MM3350-like_sf"/>
</dbReference>
<evidence type="ECO:0000256" key="1">
    <source>
        <dbReference type="SAM" id="MobiDB-lite"/>
    </source>
</evidence>
<feature type="region of interest" description="Disordered" evidence="1">
    <location>
        <begin position="161"/>
        <end position="180"/>
    </location>
</feature>
<dbReference type="SUPFAM" id="SSF159941">
    <property type="entry name" value="MM3350-like"/>
    <property type="match status" value="1"/>
</dbReference>
<proteinExistence type="predicted"/>
<sequence>MVIKLKMVCDEVEGFVREYLISDEATFLDLNKLILESCGYPDDQMTSFYILNDEWERGEQITRQDMGSAAEDDIYVMENLKLREFIDDKGQKLEFVFDPFSERSFFLSVKDVLTGVKQEKPEIKRIKGDAPVHIAELNYTAPVNTKITPIEDFEDDFYGADQFDDDDLSPEAYEISQTPY</sequence>
<dbReference type="InterPro" id="IPR012912">
    <property type="entry name" value="Plasmid_pRiA4b_Orf3-like"/>
</dbReference>
<dbReference type="AlphaFoldDB" id="A0A5P8E988"/>
<feature type="domain" description="Plasmid pRiA4b Orf3-like" evidence="2">
    <location>
        <begin position="15"/>
        <end position="131"/>
    </location>
</feature>
<name>A0A5P8E988_9BACT</name>
<dbReference type="OrthoDB" id="666725at2"/>
<dbReference type="Proteomes" id="UP000249375">
    <property type="component" value="Chromosome"/>
</dbReference>
<reference evidence="3 4" key="1">
    <citation type="submission" date="2018-11" db="EMBL/GenBank/DDBJ databases">
        <authorList>
            <person name="Na S.W."/>
            <person name="Baik M."/>
        </authorList>
    </citation>
    <scope>NUCLEOTIDE SEQUENCE [LARGE SCALE GENOMIC DNA]</scope>
    <source>
        <strain evidence="3 4">E39</strain>
    </source>
</reference>
<evidence type="ECO:0000313" key="4">
    <source>
        <dbReference type="Proteomes" id="UP000249375"/>
    </source>
</evidence>
<dbReference type="KEGG" id="alq:C7Y71_011145"/>
<protein>
    <recommendedName>
        <fullName evidence="2">Plasmid pRiA4b Orf3-like domain-containing protein</fullName>
    </recommendedName>
</protein>
<keyword evidence="4" id="KW-1185">Reference proteome</keyword>
<organism evidence="3 4">
    <name type="scientific">Pseudoprevotella muciniphila</name>
    <dbReference type="NCBI Taxonomy" id="2133944"/>
    <lineage>
        <taxon>Bacteria</taxon>
        <taxon>Pseudomonadati</taxon>
        <taxon>Bacteroidota</taxon>
        <taxon>Bacteroidia</taxon>
        <taxon>Bacteroidales</taxon>
        <taxon>Prevotellaceae</taxon>
        <taxon>Pseudoprevotella</taxon>
    </lineage>
</organism>
<dbReference type="EMBL" id="CP033459">
    <property type="protein sequence ID" value="QFQ13518.1"/>
    <property type="molecule type" value="Genomic_DNA"/>
</dbReference>
<dbReference type="Pfam" id="PF07929">
    <property type="entry name" value="PRiA4_ORF3"/>
    <property type="match status" value="1"/>
</dbReference>
<evidence type="ECO:0000313" key="3">
    <source>
        <dbReference type="EMBL" id="QFQ13518.1"/>
    </source>
</evidence>
<evidence type="ECO:0000259" key="2">
    <source>
        <dbReference type="Pfam" id="PF07929"/>
    </source>
</evidence>
<gene>
    <name evidence="3" type="ORF">C7Y71_011145</name>
</gene>
<dbReference type="RefSeq" id="WP_111898805.1">
    <property type="nucleotide sequence ID" value="NZ_CP033459.1"/>
</dbReference>
<accession>A0A5P8E988</accession>